<evidence type="ECO:0000313" key="7">
    <source>
        <dbReference type="EMBL" id="EKC40949.1"/>
    </source>
</evidence>
<sequence>MELDPDISSAISLAELDSDFQPTDFQLNFDMPDLLMENDGQDGGIEAADVSSLLEQFEEGHLVQGPGHIPGPDHIDQGQGHHQCLAGLAAEVGAGVTGDAVGQEVGVQVCLDVTKSDKDLERLKEPKKWDNYGFVTFAYTCDAYAAVEKGNQVPGEQEFDLCFGGRRQFCKTEYADLDGNNEIIEEYYPLVKKSDPLDFDSLLQLARKQAEDKKKKNV</sequence>
<dbReference type="PANTHER" id="PTHR15528:SF11">
    <property type="entry name" value="FI18188P1"/>
    <property type="match status" value="1"/>
</dbReference>
<dbReference type="InParanoid" id="K1RBB2"/>
<dbReference type="GO" id="GO:0045944">
    <property type="term" value="P:positive regulation of transcription by RNA polymerase II"/>
    <property type="evidence" value="ECO:0007669"/>
    <property type="project" value="TreeGrafter"/>
</dbReference>
<keyword evidence="2" id="KW-0597">Phosphoprotein</keyword>
<dbReference type="GO" id="GO:0003723">
    <property type="term" value="F:RNA binding"/>
    <property type="evidence" value="ECO:0007669"/>
    <property type="project" value="UniProtKB-KW"/>
</dbReference>
<dbReference type="AlphaFoldDB" id="K1RBB2"/>
<accession>K1RBB2</accession>
<dbReference type="GO" id="GO:0005634">
    <property type="term" value="C:nucleus"/>
    <property type="evidence" value="ECO:0007669"/>
    <property type="project" value="UniProtKB-SubCell"/>
</dbReference>
<gene>
    <name evidence="7" type="ORF">CGI_10028671</name>
</gene>
<evidence type="ECO:0000256" key="6">
    <source>
        <dbReference type="ARBA" id="ARBA00023242"/>
    </source>
</evidence>
<evidence type="ECO:0000256" key="3">
    <source>
        <dbReference type="ARBA" id="ARBA00022884"/>
    </source>
</evidence>
<dbReference type="PANTHER" id="PTHR15528">
    <property type="entry name" value="PEROXISOME PROLIFERATOR ACTIVATED RECEPTOR GAMMA COACTIVATOR 1 PGC-1 -RELATED"/>
    <property type="match status" value="1"/>
</dbReference>
<organism evidence="7">
    <name type="scientific">Magallana gigas</name>
    <name type="common">Pacific oyster</name>
    <name type="synonym">Crassostrea gigas</name>
    <dbReference type="NCBI Taxonomy" id="29159"/>
    <lineage>
        <taxon>Eukaryota</taxon>
        <taxon>Metazoa</taxon>
        <taxon>Spiralia</taxon>
        <taxon>Lophotrochozoa</taxon>
        <taxon>Mollusca</taxon>
        <taxon>Bivalvia</taxon>
        <taxon>Autobranchia</taxon>
        <taxon>Pteriomorphia</taxon>
        <taxon>Ostreida</taxon>
        <taxon>Ostreoidea</taxon>
        <taxon>Ostreidae</taxon>
        <taxon>Magallana</taxon>
    </lineage>
</organism>
<dbReference type="InterPro" id="IPR034605">
    <property type="entry name" value="PGC-1"/>
</dbReference>
<keyword evidence="4" id="KW-0805">Transcription regulation</keyword>
<dbReference type="GO" id="GO:0003712">
    <property type="term" value="F:transcription coregulator activity"/>
    <property type="evidence" value="ECO:0007669"/>
    <property type="project" value="InterPro"/>
</dbReference>
<evidence type="ECO:0000256" key="2">
    <source>
        <dbReference type="ARBA" id="ARBA00022553"/>
    </source>
</evidence>
<reference evidence="7" key="1">
    <citation type="journal article" date="2012" name="Nature">
        <title>The oyster genome reveals stress adaptation and complexity of shell formation.</title>
        <authorList>
            <person name="Zhang G."/>
            <person name="Fang X."/>
            <person name="Guo X."/>
            <person name="Li L."/>
            <person name="Luo R."/>
            <person name="Xu F."/>
            <person name="Yang P."/>
            <person name="Zhang L."/>
            <person name="Wang X."/>
            <person name="Qi H."/>
            <person name="Xiong Z."/>
            <person name="Que H."/>
            <person name="Xie Y."/>
            <person name="Holland P.W."/>
            <person name="Paps J."/>
            <person name="Zhu Y."/>
            <person name="Wu F."/>
            <person name="Chen Y."/>
            <person name="Wang J."/>
            <person name="Peng C."/>
            <person name="Meng J."/>
            <person name="Yang L."/>
            <person name="Liu J."/>
            <person name="Wen B."/>
            <person name="Zhang N."/>
            <person name="Huang Z."/>
            <person name="Zhu Q."/>
            <person name="Feng Y."/>
            <person name="Mount A."/>
            <person name="Hedgecock D."/>
            <person name="Xu Z."/>
            <person name="Liu Y."/>
            <person name="Domazet-Loso T."/>
            <person name="Du Y."/>
            <person name="Sun X."/>
            <person name="Zhang S."/>
            <person name="Liu B."/>
            <person name="Cheng P."/>
            <person name="Jiang X."/>
            <person name="Li J."/>
            <person name="Fan D."/>
            <person name="Wang W."/>
            <person name="Fu W."/>
            <person name="Wang T."/>
            <person name="Wang B."/>
            <person name="Zhang J."/>
            <person name="Peng Z."/>
            <person name="Li Y."/>
            <person name="Li N."/>
            <person name="Wang J."/>
            <person name="Chen M."/>
            <person name="He Y."/>
            <person name="Tan F."/>
            <person name="Song X."/>
            <person name="Zheng Q."/>
            <person name="Huang R."/>
            <person name="Yang H."/>
            <person name="Du X."/>
            <person name="Chen L."/>
            <person name="Yang M."/>
            <person name="Gaffney P.M."/>
            <person name="Wang S."/>
            <person name="Luo L."/>
            <person name="She Z."/>
            <person name="Ming Y."/>
            <person name="Huang W."/>
            <person name="Zhang S."/>
            <person name="Huang B."/>
            <person name="Zhang Y."/>
            <person name="Qu T."/>
            <person name="Ni P."/>
            <person name="Miao G."/>
            <person name="Wang J."/>
            <person name="Wang Q."/>
            <person name="Steinberg C.E."/>
            <person name="Wang H."/>
            <person name="Li N."/>
            <person name="Qian L."/>
            <person name="Zhang G."/>
            <person name="Li Y."/>
            <person name="Yang H."/>
            <person name="Liu X."/>
            <person name="Wang J."/>
            <person name="Yin Y."/>
            <person name="Wang J."/>
        </authorList>
    </citation>
    <scope>NUCLEOTIDE SEQUENCE [LARGE SCALE GENOMIC DNA]</scope>
    <source>
        <strain evidence="7">05x7-T-G4-1.051#20</strain>
    </source>
</reference>
<evidence type="ECO:0000256" key="4">
    <source>
        <dbReference type="ARBA" id="ARBA00023015"/>
    </source>
</evidence>
<comment type="subcellular location">
    <subcellularLocation>
        <location evidence="1">Nucleus</location>
    </subcellularLocation>
</comment>
<name>K1RBB2_MAGGI</name>
<evidence type="ECO:0000256" key="1">
    <source>
        <dbReference type="ARBA" id="ARBA00004123"/>
    </source>
</evidence>
<dbReference type="EMBL" id="JH816363">
    <property type="protein sequence ID" value="EKC40949.1"/>
    <property type="molecule type" value="Genomic_DNA"/>
</dbReference>
<keyword evidence="6" id="KW-0539">Nucleus</keyword>
<evidence type="ECO:0000256" key="5">
    <source>
        <dbReference type="ARBA" id="ARBA00023163"/>
    </source>
</evidence>
<keyword evidence="5" id="KW-0804">Transcription</keyword>
<keyword evidence="3" id="KW-0694">RNA-binding</keyword>
<dbReference type="HOGENOM" id="CLU_1267977_0_0_1"/>
<protein>
    <submittedName>
        <fullName evidence="7">Peroxisome proliferator-activated receptor gamma coactivator-related protein 1</fullName>
    </submittedName>
</protein>
<keyword evidence="7" id="KW-0675">Receptor</keyword>
<proteinExistence type="predicted"/>